<organism evidence="2 3">
    <name type="scientific">Bradyrhizobium japonicum</name>
    <dbReference type="NCBI Taxonomy" id="375"/>
    <lineage>
        <taxon>Bacteria</taxon>
        <taxon>Pseudomonadati</taxon>
        <taxon>Pseudomonadota</taxon>
        <taxon>Alphaproteobacteria</taxon>
        <taxon>Hyphomicrobiales</taxon>
        <taxon>Nitrobacteraceae</taxon>
        <taxon>Bradyrhizobium</taxon>
    </lineage>
</organism>
<evidence type="ECO:0000313" key="3">
    <source>
        <dbReference type="Proteomes" id="UP000193335"/>
    </source>
</evidence>
<sequence>MGILISFLNLLLYIAIIVFIAFVIVWVIQSFMGWAIDANVMKWGKVIVGLLCLIAVVMWLAGVLGGGPGLPHFWSYR</sequence>
<dbReference type="EMBL" id="NAFL01000255">
    <property type="protein sequence ID" value="OSJ31536.1"/>
    <property type="molecule type" value="Genomic_DNA"/>
</dbReference>
<dbReference type="AlphaFoldDB" id="A0A1Y2JLV9"/>
<evidence type="ECO:0000256" key="1">
    <source>
        <dbReference type="SAM" id="Phobius"/>
    </source>
</evidence>
<keyword evidence="1" id="KW-1133">Transmembrane helix</keyword>
<dbReference type="Proteomes" id="UP000193335">
    <property type="component" value="Unassembled WGS sequence"/>
</dbReference>
<proteinExistence type="predicted"/>
<protein>
    <submittedName>
        <fullName evidence="2">Uncharacterized protein</fullName>
    </submittedName>
</protein>
<name>A0A1Y2JLV9_BRAJP</name>
<accession>A0A1Y2JLV9</accession>
<keyword evidence="1" id="KW-0812">Transmembrane</keyword>
<dbReference type="RefSeq" id="WP_085401640.1">
    <property type="nucleotide sequence ID" value="NZ_NAFL01000255.1"/>
</dbReference>
<feature type="transmembrane region" description="Helical" evidence="1">
    <location>
        <begin position="46"/>
        <end position="67"/>
    </location>
</feature>
<comment type="caution">
    <text evidence="2">The sequence shown here is derived from an EMBL/GenBank/DDBJ whole genome shotgun (WGS) entry which is preliminary data.</text>
</comment>
<reference evidence="2 3" key="1">
    <citation type="submission" date="2017-03" db="EMBL/GenBank/DDBJ databases">
        <title>Whole genome sequences of fourteen strains of Bradyrhizobium canariense and one strain of Bradyrhizobium japonicum isolated from Lupinus (Papilionoideae: Genisteae) species in Algeria.</title>
        <authorList>
            <person name="Crovadore J."/>
            <person name="Chekireb D."/>
            <person name="Brachmann A."/>
            <person name="Chablais R."/>
            <person name="Cochard B."/>
            <person name="Lefort F."/>
        </authorList>
    </citation>
    <scope>NUCLEOTIDE SEQUENCE [LARGE SCALE GENOMIC DNA]</scope>
    <source>
        <strain evidence="2 3">UBMA197</strain>
    </source>
</reference>
<feature type="transmembrane region" description="Helical" evidence="1">
    <location>
        <begin position="12"/>
        <end position="34"/>
    </location>
</feature>
<gene>
    <name evidence="2" type="ORF">BSZ19_21875</name>
</gene>
<evidence type="ECO:0000313" key="2">
    <source>
        <dbReference type="EMBL" id="OSJ31536.1"/>
    </source>
</evidence>
<keyword evidence="1" id="KW-0472">Membrane</keyword>